<name>A0A1M5Q534_9ALTE</name>
<dbReference type="InterPro" id="IPR050571">
    <property type="entry name" value="Class-IV_PLP-Dep_Aminotrnsfr"/>
</dbReference>
<comment type="cofactor">
    <cofactor evidence="1 12">
        <name>pyridoxal 5'-phosphate</name>
        <dbReference type="ChEBI" id="CHEBI:597326"/>
    </cofactor>
</comment>
<dbReference type="Gene3D" id="3.20.10.10">
    <property type="entry name" value="D-amino Acid Aminotransferase, subunit A, domain 2"/>
    <property type="match status" value="1"/>
</dbReference>
<dbReference type="RefSeq" id="WP_073324853.1">
    <property type="nucleotide sequence ID" value="NZ_FQWD01000006.1"/>
</dbReference>
<protein>
    <recommendedName>
        <fullName evidence="9">Aminodeoxychorismate lyase</fullName>
        <ecNumber evidence="6">4.1.3.38</ecNumber>
    </recommendedName>
    <alternativeName>
        <fullName evidence="10">4-amino-4-deoxychorismate lyase</fullName>
    </alternativeName>
</protein>
<dbReference type="GO" id="GO:0008696">
    <property type="term" value="F:4-amino-4-deoxychorismate lyase activity"/>
    <property type="evidence" value="ECO:0007669"/>
    <property type="project" value="UniProtKB-EC"/>
</dbReference>
<sequence length="287" mass="31673">MTTAYLNGEFLPLQEARISPLDRGFLFGDGIYEVVPSYGGRMVGFSQHFARMEKGLAMVEIAPSLTEQDTRDICQHLIDSNRETLGENIGVYLHVSRGADTRRFHAYPEGVQPTVFAFAFALTAPVNADRTIHAGAKVAITQDLRWQRCHIKSTALLGNVMHFQQGYREGNAETILFNGDGQITEASSSNVFIVKDGEVLTPPLDNQLLPGITRMLVLACLQKAGIPHSESWFSVDELNSADEVWLTSSGKEILPVVQVGDKTIADGKVGPVWEQAFTLYSKLKFEL</sequence>
<dbReference type="GO" id="GO:0005829">
    <property type="term" value="C:cytosol"/>
    <property type="evidence" value="ECO:0007669"/>
    <property type="project" value="TreeGrafter"/>
</dbReference>
<organism evidence="13 14">
    <name type="scientific">Marisediminitalea aggregata</name>
    <dbReference type="NCBI Taxonomy" id="634436"/>
    <lineage>
        <taxon>Bacteria</taxon>
        <taxon>Pseudomonadati</taxon>
        <taxon>Pseudomonadota</taxon>
        <taxon>Gammaproteobacteria</taxon>
        <taxon>Alteromonadales</taxon>
        <taxon>Alteromonadaceae</taxon>
        <taxon>Marisediminitalea</taxon>
    </lineage>
</organism>
<dbReference type="SUPFAM" id="SSF56752">
    <property type="entry name" value="D-aminoacid aminotransferase-like PLP-dependent enzymes"/>
    <property type="match status" value="1"/>
</dbReference>
<comment type="function">
    <text evidence="8">Involved in the biosynthesis of p-aminobenzoate (PABA), a precursor of tetrahydrofolate. Converts 4-amino-4-deoxychorismate into 4-aminobenzoate (PABA) and pyruvate.</text>
</comment>
<dbReference type="InterPro" id="IPR036038">
    <property type="entry name" value="Aminotransferase-like"/>
</dbReference>
<dbReference type="AlphaFoldDB" id="A0A1M5Q534"/>
<evidence type="ECO:0000256" key="4">
    <source>
        <dbReference type="ARBA" id="ARBA00022909"/>
    </source>
</evidence>
<evidence type="ECO:0000256" key="12">
    <source>
        <dbReference type="RuleBase" id="RU004516"/>
    </source>
</evidence>
<evidence type="ECO:0000313" key="13">
    <source>
        <dbReference type="EMBL" id="SHH09036.1"/>
    </source>
</evidence>
<dbReference type="FunFam" id="3.20.10.10:FF:000002">
    <property type="entry name" value="D-alanine aminotransferase"/>
    <property type="match status" value="1"/>
</dbReference>
<dbReference type="PANTHER" id="PTHR42743:SF10">
    <property type="entry name" value="D-ALANINE AMINOTRANSFERASE"/>
    <property type="match status" value="1"/>
</dbReference>
<evidence type="ECO:0000256" key="1">
    <source>
        <dbReference type="ARBA" id="ARBA00001933"/>
    </source>
</evidence>
<dbReference type="Pfam" id="PF01063">
    <property type="entry name" value="Aminotran_4"/>
    <property type="match status" value="1"/>
</dbReference>
<evidence type="ECO:0000256" key="7">
    <source>
        <dbReference type="ARBA" id="ARBA00049529"/>
    </source>
</evidence>
<dbReference type="OrthoDB" id="21319at2"/>
<dbReference type="GO" id="GO:0008652">
    <property type="term" value="P:amino acid biosynthetic process"/>
    <property type="evidence" value="ECO:0007669"/>
    <property type="project" value="UniProtKB-ARBA"/>
</dbReference>
<dbReference type="InterPro" id="IPR043131">
    <property type="entry name" value="BCAT-like_N"/>
</dbReference>
<proteinExistence type="inferred from homology"/>
<evidence type="ECO:0000256" key="5">
    <source>
        <dbReference type="ARBA" id="ARBA00035633"/>
    </source>
</evidence>
<dbReference type="EC" id="4.1.3.38" evidence="6"/>
<keyword evidence="4" id="KW-0289">Folate biosynthesis</keyword>
<dbReference type="InterPro" id="IPR001544">
    <property type="entry name" value="Aminotrans_IV"/>
</dbReference>
<evidence type="ECO:0000313" key="14">
    <source>
        <dbReference type="Proteomes" id="UP000184520"/>
    </source>
</evidence>
<gene>
    <name evidence="13" type="ORF">SAMN05216361_3739</name>
</gene>
<evidence type="ECO:0000256" key="10">
    <source>
        <dbReference type="ARBA" id="ARBA00080135"/>
    </source>
</evidence>
<comment type="similarity">
    <text evidence="2 11">Belongs to the class-IV pyridoxal-phosphate-dependent aminotransferase family.</text>
</comment>
<evidence type="ECO:0000256" key="3">
    <source>
        <dbReference type="ARBA" id="ARBA00022898"/>
    </source>
</evidence>
<reference evidence="14" key="1">
    <citation type="submission" date="2016-11" db="EMBL/GenBank/DDBJ databases">
        <authorList>
            <person name="Varghese N."/>
            <person name="Submissions S."/>
        </authorList>
    </citation>
    <scope>NUCLEOTIDE SEQUENCE [LARGE SCALE GENOMIC DNA]</scope>
    <source>
        <strain evidence="14">CGMCC 1.8995</strain>
    </source>
</reference>
<dbReference type="EMBL" id="FQWD01000006">
    <property type="protein sequence ID" value="SHH09036.1"/>
    <property type="molecule type" value="Genomic_DNA"/>
</dbReference>
<evidence type="ECO:0000256" key="2">
    <source>
        <dbReference type="ARBA" id="ARBA00009320"/>
    </source>
</evidence>
<dbReference type="GO" id="GO:0046656">
    <property type="term" value="P:folic acid biosynthetic process"/>
    <property type="evidence" value="ECO:0007669"/>
    <property type="project" value="UniProtKB-KW"/>
</dbReference>
<keyword evidence="14" id="KW-1185">Reference proteome</keyword>
<dbReference type="InterPro" id="IPR018300">
    <property type="entry name" value="Aminotrans_IV_CS"/>
</dbReference>
<dbReference type="InterPro" id="IPR043132">
    <property type="entry name" value="BCAT-like_C"/>
</dbReference>
<dbReference type="Proteomes" id="UP000184520">
    <property type="component" value="Unassembled WGS sequence"/>
</dbReference>
<evidence type="ECO:0000256" key="11">
    <source>
        <dbReference type="RuleBase" id="RU004106"/>
    </source>
</evidence>
<evidence type="ECO:0000256" key="9">
    <source>
        <dbReference type="ARBA" id="ARBA00069174"/>
    </source>
</evidence>
<dbReference type="PANTHER" id="PTHR42743">
    <property type="entry name" value="AMINO-ACID AMINOTRANSFERASE"/>
    <property type="match status" value="1"/>
</dbReference>
<dbReference type="Gene3D" id="3.30.470.10">
    <property type="match status" value="1"/>
</dbReference>
<evidence type="ECO:0000256" key="6">
    <source>
        <dbReference type="ARBA" id="ARBA00035676"/>
    </source>
</evidence>
<dbReference type="STRING" id="634436.SAMN05216361_3739"/>
<accession>A0A1M5Q534</accession>
<comment type="pathway">
    <text evidence="5">Cofactor biosynthesis; tetrahydrofolate biosynthesis; 4-aminobenzoate from chorismate: step 2/2.</text>
</comment>
<keyword evidence="3 12" id="KW-0663">Pyridoxal phosphate</keyword>
<comment type="catalytic activity">
    <reaction evidence="7">
        <text>4-amino-4-deoxychorismate = 4-aminobenzoate + pyruvate + H(+)</text>
        <dbReference type="Rhea" id="RHEA:16201"/>
        <dbReference type="ChEBI" id="CHEBI:15361"/>
        <dbReference type="ChEBI" id="CHEBI:15378"/>
        <dbReference type="ChEBI" id="CHEBI:17836"/>
        <dbReference type="ChEBI" id="CHEBI:58406"/>
        <dbReference type="EC" id="4.1.3.38"/>
    </reaction>
</comment>
<evidence type="ECO:0000256" key="8">
    <source>
        <dbReference type="ARBA" id="ARBA00054027"/>
    </source>
</evidence>
<dbReference type="PROSITE" id="PS00770">
    <property type="entry name" value="AA_TRANSFER_CLASS_4"/>
    <property type="match status" value="1"/>
</dbReference>